<dbReference type="KEGG" id="dpd:Deipe_1544"/>
<dbReference type="PATRIC" id="fig|937777.3.peg.1546"/>
<name>L0A260_DEIPD</name>
<dbReference type="STRING" id="937777.Deipe_1544"/>
<accession>L0A260</accession>
<dbReference type="Proteomes" id="UP000010467">
    <property type="component" value="Chromosome"/>
</dbReference>
<evidence type="ECO:0000313" key="1">
    <source>
        <dbReference type="EMBL" id="AFZ67085.1"/>
    </source>
</evidence>
<reference evidence="2" key="1">
    <citation type="submission" date="2012-03" db="EMBL/GenBank/DDBJ databases">
        <title>Complete sequence of chromosome of Deinococcus peraridilitoris DSM 19664.</title>
        <authorList>
            <person name="Lucas S."/>
            <person name="Copeland A."/>
            <person name="Lapidus A."/>
            <person name="Glavina del Rio T."/>
            <person name="Dalin E."/>
            <person name="Tice H."/>
            <person name="Bruce D."/>
            <person name="Goodwin L."/>
            <person name="Pitluck S."/>
            <person name="Peters L."/>
            <person name="Mikhailova N."/>
            <person name="Lu M."/>
            <person name="Kyrpides N."/>
            <person name="Mavromatis K."/>
            <person name="Ivanova N."/>
            <person name="Brettin T."/>
            <person name="Detter J.C."/>
            <person name="Han C."/>
            <person name="Larimer F."/>
            <person name="Land M."/>
            <person name="Hauser L."/>
            <person name="Markowitz V."/>
            <person name="Cheng J.-F."/>
            <person name="Hugenholtz P."/>
            <person name="Woyke T."/>
            <person name="Wu D."/>
            <person name="Pukall R."/>
            <person name="Steenblock K."/>
            <person name="Brambilla E."/>
            <person name="Klenk H.-P."/>
            <person name="Eisen J.A."/>
        </authorList>
    </citation>
    <scope>NUCLEOTIDE SEQUENCE [LARGE SCALE GENOMIC DNA]</scope>
    <source>
        <strain evidence="2">DSM 19664 / LMG 22246 / CIP 109416 / KR-200</strain>
    </source>
</reference>
<protein>
    <submittedName>
        <fullName evidence="1">Uncharacterized protein</fullName>
    </submittedName>
</protein>
<dbReference type="HOGENOM" id="CLU_2616161_0_0_0"/>
<dbReference type="AlphaFoldDB" id="L0A260"/>
<dbReference type="RefSeq" id="WP_015235393.1">
    <property type="nucleotide sequence ID" value="NC_019793.1"/>
</dbReference>
<organism evidence="1 2">
    <name type="scientific">Deinococcus peraridilitoris (strain DSM 19664 / LMG 22246 / CIP 109416 / KR-200)</name>
    <dbReference type="NCBI Taxonomy" id="937777"/>
    <lineage>
        <taxon>Bacteria</taxon>
        <taxon>Thermotogati</taxon>
        <taxon>Deinococcota</taxon>
        <taxon>Deinococci</taxon>
        <taxon>Deinococcales</taxon>
        <taxon>Deinococcaceae</taxon>
        <taxon>Deinococcus</taxon>
    </lineage>
</organism>
<evidence type="ECO:0000313" key="2">
    <source>
        <dbReference type="Proteomes" id="UP000010467"/>
    </source>
</evidence>
<proteinExistence type="predicted"/>
<gene>
    <name evidence="1" type="ordered locus">Deipe_1544</name>
</gene>
<keyword evidence="2" id="KW-1185">Reference proteome</keyword>
<dbReference type="EMBL" id="CP003382">
    <property type="protein sequence ID" value="AFZ67085.1"/>
    <property type="molecule type" value="Genomic_DNA"/>
</dbReference>
<sequence>MEELFVRPQVPPHVVEQINKAMAQTDHKNTRVTFDDRQLPLGYGTVFTFSNSEAVKIRAAMDWYEQQLASKGYRAGLA</sequence>